<dbReference type="GO" id="GO:0000785">
    <property type="term" value="C:chromatin"/>
    <property type="evidence" value="ECO:0007669"/>
    <property type="project" value="TreeGrafter"/>
</dbReference>
<evidence type="ECO:0000256" key="4">
    <source>
        <dbReference type="ARBA" id="ARBA00023242"/>
    </source>
</evidence>
<feature type="chain" id="PRO_5043751834" evidence="5">
    <location>
        <begin position="20"/>
        <end position="260"/>
    </location>
</feature>
<dbReference type="InterPro" id="IPR045109">
    <property type="entry name" value="LSDs-like"/>
</dbReference>
<gene>
    <name evidence="6" type="ORF">DCAF_LOCUS16665</name>
</gene>
<comment type="caution">
    <text evidence="6">The sequence shown here is derived from an EMBL/GenBank/DDBJ whole genome shotgun (WGS) entry which is preliminary data.</text>
</comment>
<keyword evidence="4" id="KW-0539">Nucleus</keyword>
<keyword evidence="7" id="KW-1185">Reference proteome</keyword>
<comment type="subcellular location">
    <subcellularLocation>
        <location evidence="1">Nucleus</location>
    </subcellularLocation>
</comment>
<dbReference type="Proteomes" id="UP001314170">
    <property type="component" value="Unassembled WGS sequence"/>
</dbReference>
<sequence>MKIRFLYLQLVLLSLVIWGKQMEFLFQTYALTNTFRRDKVQCYLNARQAIQVFNLMGTACRNKDNISKLILQFQFQSCNSNKLLEAARQEDSDVERNENGNYKIFSKLHDLEFLELAKKIWGAEDDMANACPVCLGICNCKSSCTIERLEKFKLGSVPPAGVQIENSRCLADKCMLFDNCRTSIFDYNRSCSNCSSDLCLVCCWEICVVHLQGGGPDVVIEYVDRGFDYLHGVQGKRKCELPTDLPKKTGSVGFMGLKSG</sequence>
<dbReference type="AlphaFoldDB" id="A0AAV1RZV0"/>
<keyword evidence="5" id="KW-0732">Signal</keyword>
<organism evidence="6 7">
    <name type="scientific">Dovyalis caffra</name>
    <dbReference type="NCBI Taxonomy" id="77055"/>
    <lineage>
        <taxon>Eukaryota</taxon>
        <taxon>Viridiplantae</taxon>
        <taxon>Streptophyta</taxon>
        <taxon>Embryophyta</taxon>
        <taxon>Tracheophyta</taxon>
        <taxon>Spermatophyta</taxon>
        <taxon>Magnoliopsida</taxon>
        <taxon>eudicotyledons</taxon>
        <taxon>Gunneridae</taxon>
        <taxon>Pentapetalae</taxon>
        <taxon>rosids</taxon>
        <taxon>fabids</taxon>
        <taxon>Malpighiales</taxon>
        <taxon>Salicaceae</taxon>
        <taxon>Flacourtieae</taxon>
        <taxon>Dovyalis</taxon>
    </lineage>
</organism>
<dbReference type="GO" id="GO:0003712">
    <property type="term" value="F:transcription coregulator activity"/>
    <property type="evidence" value="ECO:0007669"/>
    <property type="project" value="TreeGrafter"/>
</dbReference>
<evidence type="ECO:0000313" key="7">
    <source>
        <dbReference type="Proteomes" id="UP001314170"/>
    </source>
</evidence>
<proteinExistence type="inferred from homology"/>
<dbReference type="EMBL" id="CAWUPB010001160">
    <property type="protein sequence ID" value="CAK7342191.1"/>
    <property type="molecule type" value="Genomic_DNA"/>
</dbReference>
<dbReference type="GO" id="GO:0032454">
    <property type="term" value="F:histone H3K9 demethylase activity"/>
    <property type="evidence" value="ECO:0007669"/>
    <property type="project" value="InterPro"/>
</dbReference>
<dbReference type="GO" id="GO:0000118">
    <property type="term" value="C:histone deacetylase complex"/>
    <property type="evidence" value="ECO:0007669"/>
    <property type="project" value="TreeGrafter"/>
</dbReference>
<comment type="similarity">
    <text evidence="2">Belongs to the JARID1 histone demethylase family.</text>
</comment>
<dbReference type="GO" id="GO:0006357">
    <property type="term" value="P:regulation of transcription by RNA polymerase II"/>
    <property type="evidence" value="ECO:0007669"/>
    <property type="project" value="TreeGrafter"/>
</dbReference>
<name>A0AAV1RZV0_9ROSI</name>
<feature type="signal peptide" evidence="5">
    <location>
        <begin position="1"/>
        <end position="19"/>
    </location>
</feature>
<evidence type="ECO:0000256" key="2">
    <source>
        <dbReference type="ARBA" id="ARBA00006801"/>
    </source>
</evidence>
<evidence type="ECO:0000313" key="6">
    <source>
        <dbReference type="EMBL" id="CAK7342191.1"/>
    </source>
</evidence>
<evidence type="ECO:0000256" key="5">
    <source>
        <dbReference type="SAM" id="SignalP"/>
    </source>
</evidence>
<dbReference type="PANTHER" id="PTHR12549">
    <property type="entry name" value="JMJC DOMAIN-CONTAINING HISTONE DEMETHYLATION PROTEIN"/>
    <property type="match status" value="1"/>
</dbReference>
<keyword evidence="3" id="KW-0479">Metal-binding</keyword>
<evidence type="ECO:0000256" key="1">
    <source>
        <dbReference type="ARBA" id="ARBA00004123"/>
    </source>
</evidence>
<dbReference type="GO" id="GO:0046872">
    <property type="term" value="F:metal ion binding"/>
    <property type="evidence" value="ECO:0007669"/>
    <property type="project" value="UniProtKB-KW"/>
</dbReference>
<dbReference type="GO" id="GO:0031490">
    <property type="term" value="F:chromatin DNA binding"/>
    <property type="evidence" value="ECO:0007669"/>
    <property type="project" value="TreeGrafter"/>
</dbReference>
<evidence type="ECO:0000256" key="3">
    <source>
        <dbReference type="ARBA" id="ARBA00022723"/>
    </source>
</evidence>
<reference evidence="6 7" key="1">
    <citation type="submission" date="2024-01" db="EMBL/GenBank/DDBJ databases">
        <authorList>
            <person name="Waweru B."/>
        </authorList>
    </citation>
    <scope>NUCLEOTIDE SEQUENCE [LARGE SCALE GENOMIC DNA]</scope>
</reference>
<accession>A0AAV1RZV0</accession>
<protein>
    <submittedName>
        <fullName evidence="6">Uncharacterized protein</fullName>
    </submittedName>
</protein>
<dbReference type="PANTHER" id="PTHR12549:SF11">
    <property type="entry name" value="LYSINE-SPECIFIC DEMETHYLASE JMJ25"/>
    <property type="match status" value="1"/>
</dbReference>